<comment type="caution">
    <text evidence="1">The sequence shown here is derived from an EMBL/GenBank/DDBJ whole genome shotgun (WGS) entry which is preliminary data.</text>
</comment>
<dbReference type="AlphaFoldDB" id="A0AAN8CCL3"/>
<gene>
    <name evidence="1" type="ORF">CesoFtcFv8_009403</name>
</gene>
<protein>
    <submittedName>
        <fullName evidence="1">Uncharacterized protein</fullName>
    </submittedName>
</protein>
<evidence type="ECO:0000313" key="2">
    <source>
        <dbReference type="Proteomes" id="UP001335648"/>
    </source>
</evidence>
<dbReference type="Proteomes" id="UP001335648">
    <property type="component" value="Unassembled WGS sequence"/>
</dbReference>
<evidence type="ECO:0000313" key="1">
    <source>
        <dbReference type="EMBL" id="KAK5899985.1"/>
    </source>
</evidence>
<accession>A0AAN8CCL3</accession>
<keyword evidence="2" id="KW-1185">Reference proteome</keyword>
<organism evidence="1 2">
    <name type="scientific">Champsocephalus esox</name>
    <name type="common">pike icefish</name>
    <dbReference type="NCBI Taxonomy" id="159716"/>
    <lineage>
        <taxon>Eukaryota</taxon>
        <taxon>Metazoa</taxon>
        <taxon>Chordata</taxon>
        <taxon>Craniata</taxon>
        <taxon>Vertebrata</taxon>
        <taxon>Euteleostomi</taxon>
        <taxon>Actinopterygii</taxon>
        <taxon>Neopterygii</taxon>
        <taxon>Teleostei</taxon>
        <taxon>Neoteleostei</taxon>
        <taxon>Acanthomorphata</taxon>
        <taxon>Eupercaria</taxon>
        <taxon>Perciformes</taxon>
        <taxon>Notothenioidei</taxon>
        <taxon>Channichthyidae</taxon>
        <taxon>Champsocephalus</taxon>
    </lineage>
</organism>
<proteinExistence type="predicted"/>
<reference evidence="1 2" key="1">
    <citation type="journal article" date="2023" name="Mol. Biol. Evol.">
        <title>Genomics of Secondarily Temperate Adaptation in the Only Non-Antarctic Icefish.</title>
        <authorList>
            <person name="Rivera-Colon A.G."/>
            <person name="Rayamajhi N."/>
            <person name="Minhas B.F."/>
            <person name="Madrigal G."/>
            <person name="Bilyk K.T."/>
            <person name="Yoon V."/>
            <person name="Hune M."/>
            <person name="Gregory S."/>
            <person name="Cheng C.H.C."/>
            <person name="Catchen J.M."/>
        </authorList>
    </citation>
    <scope>NUCLEOTIDE SEQUENCE [LARGE SCALE GENOMIC DNA]</scope>
    <source>
        <strain evidence="1">JC2023a</strain>
    </source>
</reference>
<sequence>MVHTLDSVLTPGCPPETPSWFSALSPGSPPESPFLDCTLPPGPSARDPFLVLRCVPGLSAQDPSSGPPPPTLLGVLDFGVLFLGTSGIRPLRGGFCHNSQVMSRL</sequence>
<dbReference type="EMBL" id="JAULUE010002052">
    <property type="protein sequence ID" value="KAK5899985.1"/>
    <property type="molecule type" value="Genomic_DNA"/>
</dbReference>
<name>A0AAN8CCL3_9TELE</name>